<accession>A0ABC8K147</accession>
<keyword evidence="2" id="KW-0677">Repeat</keyword>
<keyword evidence="1" id="KW-0433">Leucine-rich repeat</keyword>
<dbReference type="InterPro" id="IPR003591">
    <property type="entry name" value="Leu-rich_rpt_typical-subtyp"/>
</dbReference>
<evidence type="ECO:0000256" key="2">
    <source>
        <dbReference type="ARBA" id="ARBA00022737"/>
    </source>
</evidence>
<organism evidence="3 4">
    <name type="scientific">Eruca vesicaria subsp. sativa</name>
    <name type="common">Garden rocket</name>
    <name type="synonym">Eruca sativa</name>
    <dbReference type="NCBI Taxonomy" id="29727"/>
    <lineage>
        <taxon>Eukaryota</taxon>
        <taxon>Viridiplantae</taxon>
        <taxon>Streptophyta</taxon>
        <taxon>Embryophyta</taxon>
        <taxon>Tracheophyta</taxon>
        <taxon>Spermatophyta</taxon>
        <taxon>Magnoliopsida</taxon>
        <taxon>eudicotyledons</taxon>
        <taxon>Gunneridae</taxon>
        <taxon>Pentapetalae</taxon>
        <taxon>rosids</taxon>
        <taxon>malvids</taxon>
        <taxon>Brassicales</taxon>
        <taxon>Brassicaceae</taxon>
        <taxon>Brassiceae</taxon>
        <taxon>Eruca</taxon>
    </lineage>
</organism>
<dbReference type="Pfam" id="PF00560">
    <property type="entry name" value="LRR_1"/>
    <property type="match status" value="2"/>
</dbReference>
<evidence type="ECO:0000313" key="4">
    <source>
        <dbReference type="Proteomes" id="UP001642260"/>
    </source>
</evidence>
<dbReference type="PANTHER" id="PTHR45752:SF195">
    <property type="entry name" value="LEUCINE-RICH REPEAT (LRR) FAMILY PROTEIN-RELATED"/>
    <property type="match status" value="1"/>
</dbReference>
<dbReference type="Gene3D" id="3.80.10.10">
    <property type="entry name" value="Ribonuclease Inhibitor"/>
    <property type="match status" value="1"/>
</dbReference>
<dbReference type="InterPro" id="IPR050715">
    <property type="entry name" value="LRR-SigEffector_domain"/>
</dbReference>
<dbReference type="PANTHER" id="PTHR45752">
    <property type="entry name" value="LEUCINE-RICH REPEAT-CONTAINING"/>
    <property type="match status" value="1"/>
</dbReference>
<dbReference type="InterPro" id="IPR032675">
    <property type="entry name" value="LRR_dom_sf"/>
</dbReference>
<dbReference type="Proteomes" id="UP001642260">
    <property type="component" value="Unassembled WGS sequence"/>
</dbReference>
<protein>
    <submittedName>
        <fullName evidence="3">Uncharacterized protein</fullName>
    </submittedName>
</protein>
<dbReference type="SUPFAM" id="SSF52047">
    <property type="entry name" value="RNI-like"/>
    <property type="match status" value="1"/>
</dbReference>
<reference evidence="3 4" key="1">
    <citation type="submission" date="2022-03" db="EMBL/GenBank/DDBJ databases">
        <authorList>
            <person name="Macdonald S."/>
            <person name="Ahmed S."/>
            <person name="Newling K."/>
        </authorList>
    </citation>
    <scope>NUCLEOTIDE SEQUENCE [LARGE SCALE GENOMIC DNA]</scope>
</reference>
<keyword evidence="4" id="KW-1185">Reference proteome</keyword>
<dbReference type="InterPro" id="IPR001611">
    <property type="entry name" value="Leu-rich_rpt"/>
</dbReference>
<evidence type="ECO:0000313" key="3">
    <source>
        <dbReference type="EMBL" id="CAH8350316.1"/>
    </source>
</evidence>
<name>A0ABC8K147_ERUVS</name>
<comment type="caution">
    <text evidence="3">The sequence shown here is derived from an EMBL/GenBank/DDBJ whole genome shotgun (WGS) entry which is preliminary data.</text>
</comment>
<dbReference type="AlphaFoldDB" id="A0ABC8K147"/>
<dbReference type="SMART" id="SM00369">
    <property type="entry name" value="LRR_TYP"/>
    <property type="match status" value="2"/>
</dbReference>
<sequence length="416" mass="47410">MFLNKQRNGGKLQSRPALEWNPGCYNDELYTELWKACAGPLVEVPVAGERVFYFPQGHMEQQGIESEEIPDFKLPPKILCRVLSVMLSKDLLRSLPNFLHPRNKFLMNADHLSFTSEKQVHDELLMTPKDQSPIIPSFYDFESLNIKRLAIPKIVPPSVALASHIIPEDIGLLHSLKKLDLSGNDFIHLPTSMKNLSKLKHARLSNCVKLETLPGLTELQTLNLSNCSSVKSLLEPSHTTARNFNCTKLQSFSHQLSQFSELTYLNLSSNDFEAIPESITDLSSLGTLCLNNCKNLKSVENLPQSLEYLYAHGCDSMENVILSPNHSIKHLDLNHCFNLQQENEQLITQFLNNEEVSSVQRSICLPGARIPSYFENRSWAFSYDWSCEEDDEMIQINLRPNLYRASEIEETETEER</sequence>
<proteinExistence type="predicted"/>
<gene>
    <name evidence="3" type="ORF">ERUC_LOCUS17970</name>
</gene>
<evidence type="ECO:0000256" key="1">
    <source>
        <dbReference type="ARBA" id="ARBA00022614"/>
    </source>
</evidence>
<dbReference type="EMBL" id="CAKOAT010166266">
    <property type="protein sequence ID" value="CAH8350316.1"/>
    <property type="molecule type" value="Genomic_DNA"/>
</dbReference>